<dbReference type="EMBL" id="AZCZ01000018">
    <property type="protein sequence ID" value="KRK36603.1"/>
    <property type="molecule type" value="Genomic_DNA"/>
</dbReference>
<feature type="transmembrane region" description="Helical" evidence="1">
    <location>
        <begin position="45"/>
        <end position="63"/>
    </location>
</feature>
<dbReference type="STRING" id="357278.IV61_GL000543"/>
<feature type="transmembrane region" description="Helical" evidence="1">
    <location>
        <begin position="148"/>
        <end position="166"/>
    </location>
</feature>
<sequence>MSELKMTVETRLPKLSTLSLVTMGLLMALQLVIKSFSVGPAFLKFSFTFLVAALVARLFGPWWGMMTAAVVDVIGTLMSGGPFFIGFTISAVLGSLIYALFLYGKPVSWPRLIIAQVIISVVVNALLNTLWVAIMYKTPFWGLFPVRLLKQVIMTPIQVVLLYALFKSHIVNLIQKRLNL</sequence>
<dbReference type="InterPro" id="IPR030949">
    <property type="entry name" value="ECF_S_folate_fam"/>
</dbReference>
<dbReference type="NCBIfam" id="TIGR04518">
    <property type="entry name" value="ECF_S_folT_fam"/>
    <property type="match status" value="1"/>
</dbReference>
<organism evidence="2 3">
    <name type="scientific">Levilactobacillus parabrevis ATCC 53295</name>
    <dbReference type="NCBI Taxonomy" id="1267003"/>
    <lineage>
        <taxon>Bacteria</taxon>
        <taxon>Bacillati</taxon>
        <taxon>Bacillota</taxon>
        <taxon>Bacilli</taxon>
        <taxon>Lactobacillales</taxon>
        <taxon>Lactobacillaceae</taxon>
        <taxon>Levilactobacillus</taxon>
    </lineage>
</organism>
<evidence type="ECO:0000256" key="1">
    <source>
        <dbReference type="SAM" id="Phobius"/>
    </source>
</evidence>
<keyword evidence="3" id="KW-1185">Reference proteome</keyword>
<comment type="caution">
    <text evidence="2">The sequence shown here is derived from an EMBL/GenBank/DDBJ whole genome shotgun (WGS) entry which is preliminary data.</text>
</comment>
<feature type="transmembrane region" description="Helical" evidence="1">
    <location>
        <begin position="113"/>
        <end position="136"/>
    </location>
</feature>
<evidence type="ECO:0000313" key="3">
    <source>
        <dbReference type="Proteomes" id="UP000051176"/>
    </source>
</evidence>
<proteinExistence type="predicted"/>
<dbReference type="eggNOG" id="COG4720">
    <property type="taxonomic scope" value="Bacteria"/>
</dbReference>
<dbReference type="GO" id="GO:0022857">
    <property type="term" value="F:transmembrane transporter activity"/>
    <property type="evidence" value="ECO:0007669"/>
    <property type="project" value="InterPro"/>
</dbReference>
<dbReference type="Pfam" id="PF12822">
    <property type="entry name" value="ECF_trnsprt"/>
    <property type="match status" value="1"/>
</dbReference>
<reference evidence="2 3" key="1">
    <citation type="journal article" date="2015" name="Genome Announc.">
        <title>Expanding the biotechnology potential of lactobacilli through comparative genomics of 213 strains and associated genera.</title>
        <authorList>
            <person name="Sun Z."/>
            <person name="Harris H.M."/>
            <person name="McCann A."/>
            <person name="Guo C."/>
            <person name="Argimon S."/>
            <person name="Zhang W."/>
            <person name="Yang X."/>
            <person name="Jeffery I.B."/>
            <person name="Cooney J.C."/>
            <person name="Kagawa T.F."/>
            <person name="Liu W."/>
            <person name="Song Y."/>
            <person name="Salvetti E."/>
            <person name="Wrobel A."/>
            <person name="Rasinkangas P."/>
            <person name="Parkhill J."/>
            <person name="Rea M.C."/>
            <person name="O'Sullivan O."/>
            <person name="Ritari J."/>
            <person name="Douillard F.P."/>
            <person name="Paul Ross R."/>
            <person name="Yang R."/>
            <person name="Briner A.E."/>
            <person name="Felis G.E."/>
            <person name="de Vos W.M."/>
            <person name="Barrangou R."/>
            <person name="Klaenhammer T.R."/>
            <person name="Caufield P.W."/>
            <person name="Cui Y."/>
            <person name="Zhang H."/>
            <person name="O'Toole P.W."/>
        </authorList>
    </citation>
    <scope>NUCLEOTIDE SEQUENCE [LARGE SCALE GENOMIC DNA]</scope>
    <source>
        <strain evidence="2 3">ATCC 53295</strain>
    </source>
</reference>
<dbReference type="AlphaFoldDB" id="A0A0R1GRB4"/>
<keyword evidence="1" id="KW-1133">Transmembrane helix</keyword>
<dbReference type="PATRIC" id="fig|1267003.4.peg.668"/>
<feature type="transmembrane region" description="Helical" evidence="1">
    <location>
        <begin position="83"/>
        <end position="101"/>
    </location>
</feature>
<accession>A0A0R1GRB4</accession>
<feature type="transmembrane region" description="Helical" evidence="1">
    <location>
        <begin position="15"/>
        <end position="33"/>
    </location>
</feature>
<evidence type="ECO:0008006" key="4">
    <source>
        <dbReference type="Google" id="ProtNLM"/>
    </source>
</evidence>
<dbReference type="InterPro" id="IPR024529">
    <property type="entry name" value="ECF_trnsprt_substrate-spec"/>
</dbReference>
<dbReference type="Gene3D" id="1.10.1760.20">
    <property type="match status" value="1"/>
</dbReference>
<name>A0A0R1GRB4_9LACO</name>
<gene>
    <name evidence="2" type="ORF">FD07_GL000628</name>
</gene>
<dbReference type="Proteomes" id="UP000051176">
    <property type="component" value="Unassembled WGS sequence"/>
</dbReference>
<evidence type="ECO:0000313" key="2">
    <source>
        <dbReference type="EMBL" id="KRK36603.1"/>
    </source>
</evidence>
<keyword evidence="1" id="KW-0812">Transmembrane</keyword>
<protein>
    <recommendedName>
        <fullName evidence="4">Folate family ECF transporter S component</fullName>
    </recommendedName>
</protein>
<dbReference type="OrthoDB" id="4624at2"/>
<keyword evidence="1" id="KW-0472">Membrane</keyword>